<keyword evidence="2" id="KW-1185">Reference proteome</keyword>
<reference evidence="1 2" key="1">
    <citation type="journal article" date="2021" name="Microbiol. Resour. Announc.">
        <title>Complete Genome Sequences of Two Rhodococcus sp. Strains with Large and Linear Chromosomes, Isolated from Apple Rhizosphere.</title>
        <authorList>
            <person name="Benning S."/>
            <person name="Brugnone N."/>
            <person name="Siani R."/>
            <person name="Kublik S."/>
            <person name="Schloter M."/>
            <person name="Rad V."/>
        </authorList>
    </citation>
    <scope>NUCLEOTIDE SEQUENCE [LARGE SCALE GENOMIC DNA]</scope>
    <source>
        <strain evidence="1 2">R79</strain>
    </source>
</reference>
<organism evidence="1 2">
    <name type="scientific">Rhodococcus pseudokoreensis</name>
    <dbReference type="NCBI Taxonomy" id="2811421"/>
    <lineage>
        <taxon>Bacteria</taxon>
        <taxon>Bacillati</taxon>
        <taxon>Actinomycetota</taxon>
        <taxon>Actinomycetes</taxon>
        <taxon>Mycobacteriales</taxon>
        <taxon>Nocardiaceae</taxon>
        <taxon>Rhodococcus</taxon>
    </lineage>
</organism>
<evidence type="ECO:0000313" key="1">
    <source>
        <dbReference type="EMBL" id="QSE94164.1"/>
    </source>
</evidence>
<dbReference type="RefSeq" id="WP_206010597.1">
    <property type="nucleotide sequence ID" value="NZ_CP070619.1"/>
</dbReference>
<gene>
    <name evidence="1" type="ORF">JWS13_38985</name>
</gene>
<evidence type="ECO:0000313" key="2">
    <source>
        <dbReference type="Proteomes" id="UP000662986"/>
    </source>
</evidence>
<proteinExistence type="predicted"/>
<sequence>MLDVDAGMFLPPGRVRTTLSEVRDVWGFNAHRQNLLDEFEKFLALISKVVGIEAYWLSGTLLSDKEVPSDVDVVFVINEDKINSLAAGAKRLVTAKGLAELADRRNLRVDGYVLPWRVRPSVTIESEDEEYLRLRGYWDDFWMRRRSVPKGDPPERLCALPRRGYVEVIVDGYK</sequence>
<name>A0A974ZXM0_9NOCA</name>
<accession>A0A974ZXM0</accession>
<dbReference type="EMBL" id="CP070619">
    <property type="protein sequence ID" value="QSE94164.1"/>
    <property type="molecule type" value="Genomic_DNA"/>
</dbReference>
<dbReference type="Proteomes" id="UP000662986">
    <property type="component" value="Chromosome"/>
</dbReference>
<reference evidence="1 2" key="2">
    <citation type="journal article" date="2022" name="Arch. Microbiol.">
        <title>Rhodococcus pseudokoreensis sp. nov. isolated from the rhizosphere of young M26 apple rootstocks.</title>
        <authorList>
            <person name="Kampfer P."/>
            <person name="Glaeser S.P."/>
            <person name="Blom J."/>
            <person name="Wolf J."/>
            <person name="Benning S."/>
            <person name="Schloter M."/>
            <person name="Neumann-Schaal M."/>
        </authorList>
    </citation>
    <scope>NUCLEOTIDE SEQUENCE [LARGE SCALE GENOMIC DNA]</scope>
    <source>
        <strain evidence="1 2">R79</strain>
    </source>
</reference>
<dbReference type="Pfam" id="PF22014">
    <property type="entry name" value="DUF6932"/>
    <property type="match status" value="1"/>
</dbReference>
<evidence type="ECO:0008006" key="3">
    <source>
        <dbReference type="Google" id="ProtNLM"/>
    </source>
</evidence>
<protein>
    <recommendedName>
        <fullName evidence="3">Polymerase nucleotidyl transferase domain-containing protein</fullName>
    </recommendedName>
</protein>
<dbReference type="InterPro" id="IPR053860">
    <property type="entry name" value="DUF6932"/>
</dbReference>